<name>A0ACD1AB97_9FIRM</name>
<dbReference type="EMBL" id="CP042469">
    <property type="protein sequence ID" value="QOX63746.1"/>
    <property type="molecule type" value="Genomic_DNA"/>
</dbReference>
<proteinExistence type="predicted"/>
<evidence type="ECO:0000313" key="1">
    <source>
        <dbReference type="EMBL" id="QOX63746.1"/>
    </source>
</evidence>
<accession>A0ACD1AB97</accession>
<gene>
    <name evidence="1" type="ORF">FRZ06_10510</name>
</gene>
<organism evidence="1 2">
    <name type="scientific">Anoxybacterium hadale</name>
    <dbReference type="NCBI Taxonomy" id="3408580"/>
    <lineage>
        <taxon>Bacteria</taxon>
        <taxon>Bacillati</taxon>
        <taxon>Bacillota</taxon>
        <taxon>Clostridia</taxon>
        <taxon>Peptostreptococcales</taxon>
        <taxon>Anaerovoracaceae</taxon>
        <taxon>Anoxybacterium</taxon>
    </lineage>
</organism>
<sequence>MQCINCIRRKLGLPLRTSLSLDIIISLWCLFGSVCYESSVEKESFLVEKGGIKENIYYNFENDPYNYVINTFCNRWKFCIIRGIAFDGATRFNRFTKQLPISEKVLTTTLRELVSDGLIQRNVYPEVPVRVEYTLTEAGESLMPLLDLMYQWGWKRMKELDLEIDPLGEMWHGYREKDEALMRNPFKK</sequence>
<dbReference type="Proteomes" id="UP000594014">
    <property type="component" value="Chromosome"/>
</dbReference>
<evidence type="ECO:0000313" key="2">
    <source>
        <dbReference type="Proteomes" id="UP000594014"/>
    </source>
</evidence>
<protein>
    <submittedName>
        <fullName evidence="1">Winged helix-turn-helix transcriptional regulator</fullName>
    </submittedName>
</protein>
<keyword evidence="2" id="KW-1185">Reference proteome</keyword>
<reference evidence="1" key="1">
    <citation type="submission" date="2019-08" db="EMBL/GenBank/DDBJ databases">
        <title>Genome sequence of Clostridiales bacterium MT110.</title>
        <authorList>
            <person name="Cao J."/>
        </authorList>
    </citation>
    <scope>NUCLEOTIDE SEQUENCE</scope>
    <source>
        <strain evidence="1">MT110</strain>
    </source>
</reference>